<comment type="caution">
    <text evidence="3">The sequence shown here is derived from an EMBL/GenBank/DDBJ whole genome shotgun (WGS) entry which is preliminary data.</text>
</comment>
<dbReference type="AlphaFoldDB" id="A0A0G1Q9B3"/>
<evidence type="ECO:0000313" key="4">
    <source>
        <dbReference type="Proteomes" id="UP000034911"/>
    </source>
</evidence>
<evidence type="ECO:0008006" key="5">
    <source>
        <dbReference type="Google" id="ProtNLM"/>
    </source>
</evidence>
<reference evidence="3 4" key="1">
    <citation type="journal article" date="2015" name="Nature">
        <title>rRNA introns, odd ribosomes, and small enigmatic genomes across a large radiation of phyla.</title>
        <authorList>
            <person name="Brown C.T."/>
            <person name="Hug L.A."/>
            <person name="Thomas B.C."/>
            <person name="Sharon I."/>
            <person name="Castelle C.J."/>
            <person name="Singh A."/>
            <person name="Wilkins M.J."/>
            <person name="Williams K.H."/>
            <person name="Banfield J.F."/>
        </authorList>
    </citation>
    <scope>NUCLEOTIDE SEQUENCE [LARGE SCALE GENOMIC DNA]</scope>
</reference>
<organism evidence="3 4">
    <name type="scientific">Candidatus Magasanikbacteria bacterium GW2011_GWC2_45_8</name>
    <dbReference type="NCBI Taxonomy" id="1619050"/>
    <lineage>
        <taxon>Bacteria</taxon>
        <taxon>Candidatus Magasanikiibacteriota</taxon>
    </lineage>
</organism>
<dbReference type="EMBL" id="LCLH01000001">
    <property type="protein sequence ID" value="KKU14318.1"/>
    <property type="molecule type" value="Genomic_DNA"/>
</dbReference>
<dbReference type="Proteomes" id="UP000034911">
    <property type="component" value="Unassembled WGS sequence"/>
</dbReference>
<evidence type="ECO:0000256" key="1">
    <source>
        <dbReference type="SAM" id="MobiDB-lite"/>
    </source>
</evidence>
<feature type="compositionally biased region" description="Basic residues" evidence="1">
    <location>
        <begin position="19"/>
        <end position="39"/>
    </location>
</feature>
<keyword evidence="2" id="KW-1133">Transmembrane helix</keyword>
<evidence type="ECO:0000313" key="3">
    <source>
        <dbReference type="EMBL" id="KKU14318.1"/>
    </source>
</evidence>
<sequence length="449" mass="48332">MPEDIFAPSKKETEIPIGKSKKPIKRKAPVKRARSKQKASARVSHATHAAAVDAALSAIAHEENPSQDMEIGGNITAFNPSPRFYRTIALSFLAGTIILVVAVSSMTMGKAIITIKTKPQTITFDAPVNIASNLNGENSVKGVVRLVSVSGSKSMSPENGPEQPSYVGGSVTLVNNSKENQPLVATTRFLSKEEILFRLRKSVVVPANGSIAAEVIADKPGKQNEIGPTQFRIPGLSEAKQKLIYAESASGMTGGTSRKAVLTDVDIERATTVITSELLAEGKKQLESAVNASSTNKLMGVFTSNAKEVKNDTKLGAVTEQFTISMKLEVTGVFYSAADLNTHIMQAIQTNTSYAGSTVSPVGQAEMTVNHSDEKTQTADVRVKQEWMVKTQNYDNLIDKRQLGGLTSDDVSRALKGLEWVDSARVAFTPGWIKKVPKNIDKIKIEFAE</sequence>
<dbReference type="STRING" id="1619050.UX20_C0001G0010"/>
<feature type="region of interest" description="Disordered" evidence="1">
    <location>
        <begin position="1"/>
        <end position="44"/>
    </location>
</feature>
<feature type="transmembrane region" description="Helical" evidence="2">
    <location>
        <begin position="88"/>
        <end position="108"/>
    </location>
</feature>
<keyword evidence="2" id="KW-0812">Transmembrane</keyword>
<gene>
    <name evidence="3" type="ORF">UX20_C0001G0010</name>
</gene>
<proteinExistence type="predicted"/>
<name>A0A0G1Q9B3_9BACT</name>
<accession>A0A0G1Q9B3</accession>
<evidence type="ECO:0000256" key="2">
    <source>
        <dbReference type="SAM" id="Phobius"/>
    </source>
</evidence>
<protein>
    <recommendedName>
        <fullName evidence="5">Baseplate protein J-like domain-containing protein</fullName>
    </recommendedName>
</protein>
<keyword evidence="2" id="KW-0472">Membrane</keyword>